<feature type="non-terminal residue" evidence="2">
    <location>
        <position position="1"/>
    </location>
</feature>
<accession>A0A7T8HMC9</accession>
<dbReference type="EMBL" id="CP045892">
    <property type="protein sequence ID" value="QQP52731.1"/>
    <property type="molecule type" value="Genomic_DNA"/>
</dbReference>
<evidence type="ECO:0000256" key="1">
    <source>
        <dbReference type="SAM" id="MobiDB-lite"/>
    </source>
</evidence>
<dbReference type="Proteomes" id="UP000595437">
    <property type="component" value="Chromosome 3"/>
</dbReference>
<reference evidence="3" key="1">
    <citation type="submission" date="2021-01" db="EMBL/GenBank/DDBJ databases">
        <title>Caligus Genome Assembly.</title>
        <authorList>
            <person name="Gallardo-Escarate C."/>
        </authorList>
    </citation>
    <scope>NUCLEOTIDE SEQUENCE [LARGE SCALE GENOMIC DNA]</scope>
</reference>
<name>A0A7T8HMC9_CALRO</name>
<sequence length="95" mass="11215">IIETDLFSELSASLKSELYTLLYWGTRLERMEDKCRLLMKNKPRRRRSRRRGCSQRTSSEEEEAYFSSFYFRGSRGGSLESGRSITSEVISYEDH</sequence>
<keyword evidence="3" id="KW-1185">Reference proteome</keyword>
<organism evidence="2 3">
    <name type="scientific">Caligus rogercresseyi</name>
    <name type="common">Sea louse</name>
    <dbReference type="NCBI Taxonomy" id="217165"/>
    <lineage>
        <taxon>Eukaryota</taxon>
        <taxon>Metazoa</taxon>
        <taxon>Ecdysozoa</taxon>
        <taxon>Arthropoda</taxon>
        <taxon>Crustacea</taxon>
        <taxon>Multicrustacea</taxon>
        <taxon>Hexanauplia</taxon>
        <taxon>Copepoda</taxon>
        <taxon>Siphonostomatoida</taxon>
        <taxon>Caligidae</taxon>
        <taxon>Caligus</taxon>
    </lineage>
</organism>
<feature type="region of interest" description="Disordered" evidence="1">
    <location>
        <begin position="43"/>
        <end position="95"/>
    </location>
</feature>
<feature type="compositionally biased region" description="Basic residues" evidence="1">
    <location>
        <begin position="43"/>
        <end position="53"/>
    </location>
</feature>
<gene>
    <name evidence="2" type="ORF">FKW44_004969</name>
</gene>
<protein>
    <submittedName>
        <fullName evidence="2">Uncharacterized protein</fullName>
    </submittedName>
</protein>
<feature type="compositionally biased region" description="Low complexity" evidence="1">
    <location>
        <begin position="65"/>
        <end position="84"/>
    </location>
</feature>
<evidence type="ECO:0000313" key="2">
    <source>
        <dbReference type="EMBL" id="QQP52731.1"/>
    </source>
</evidence>
<dbReference type="AlphaFoldDB" id="A0A7T8HMC9"/>
<evidence type="ECO:0000313" key="3">
    <source>
        <dbReference type="Proteomes" id="UP000595437"/>
    </source>
</evidence>
<proteinExistence type="predicted"/>